<dbReference type="InterPro" id="IPR050833">
    <property type="entry name" value="Poly_Biosynth_Transport"/>
</dbReference>
<evidence type="ECO:0000256" key="3">
    <source>
        <dbReference type="ARBA" id="ARBA00022692"/>
    </source>
</evidence>
<dbReference type="AlphaFoldDB" id="A0A239BS96"/>
<dbReference type="RefSeq" id="WP_089304265.1">
    <property type="nucleotide sequence ID" value="NZ_FZOO01000002.1"/>
</dbReference>
<evidence type="ECO:0000313" key="8">
    <source>
        <dbReference type="Proteomes" id="UP000198373"/>
    </source>
</evidence>
<dbReference type="EMBL" id="FZOO01000002">
    <property type="protein sequence ID" value="SNS10288.1"/>
    <property type="molecule type" value="Genomic_DNA"/>
</dbReference>
<protein>
    <submittedName>
        <fullName evidence="7">Membrane protein involved in the export of O-antigen and teichoic acid</fullName>
    </submittedName>
</protein>
<feature type="transmembrane region" description="Helical" evidence="6">
    <location>
        <begin position="162"/>
        <end position="182"/>
    </location>
</feature>
<feature type="transmembrane region" description="Helical" evidence="6">
    <location>
        <begin position="301"/>
        <end position="319"/>
    </location>
</feature>
<feature type="transmembrane region" description="Helical" evidence="6">
    <location>
        <begin position="188"/>
        <end position="207"/>
    </location>
</feature>
<feature type="transmembrane region" description="Helical" evidence="6">
    <location>
        <begin position="21"/>
        <end position="40"/>
    </location>
</feature>
<dbReference type="Proteomes" id="UP000198373">
    <property type="component" value="Unassembled WGS sequence"/>
</dbReference>
<feature type="transmembrane region" description="Helical" evidence="6">
    <location>
        <begin position="339"/>
        <end position="359"/>
    </location>
</feature>
<accession>A0A239BS96</accession>
<gene>
    <name evidence="7" type="ORF">SAMN06893096_10219</name>
</gene>
<feature type="transmembrane region" description="Helical" evidence="6">
    <location>
        <begin position="396"/>
        <end position="414"/>
    </location>
</feature>
<evidence type="ECO:0000256" key="4">
    <source>
        <dbReference type="ARBA" id="ARBA00022989"/>
    </source>
</evidence>
<keyword evidence="2" id="KW-1003">Cell membrane</keyword>
<feature type="transmembrane region" description="Helical" evidence="6">
    <location>
        <begin position="228"/>
        <end position="249"/>
    </location>
</feature>
<dbReference type="PANTHER" id="PTHR30250:SF11">
    <property type="entry name" value="O-ANTIGEN TRANSPORTER-RELATED"/>
    <property type="match status" value="1"/>
</dbReference>
<keyword evidence="4 6" id="KW-1133">Transmembrane helix</keyword>
<keyword evidence="8" id="KW-1185">Reference proteome</keyword>
<dbReference type="PANTHER" id="PTHR30250">
    <property type="entry name" value="PST FAMILY PREDICTED COLANIC ACID TRANSPORTER"/>
    <property type="match status" value="1"/>
</dbReference>
<evidence type="ECO:0000256" key="2">
    <source>
        <dbReference type="ARBA" id="ARBA00022475"/>
    </source>
</evidence>
<reference evidence="8" key="1">
    <citation type="submission" date="2017-06" db="EMBL/GenBank/DDBJ databases">
        <authorList>
            <person name="Varghese N."/>
            <person name="Submissions S."/>
        </authorList>
    </citation>
    <scope>NUCLEOTIDE SEQUENCE [LARGE SCALE GENOMIC DNA]</scope>
    <source>
        <strain evidence="8">DSM 46839</strain>
    </source>
</reference>
<dbReference type="OrthoDB" id="30633at2"/>
<feature type="transmembrane region" description="Helical" evidence="6">
    <location>
        <begin position="94"/>
        <end position="112"/>
    </location>
</feature>
<sequence>MTPGRLRSSAARVWAVGFYRNSVLILATQAVTSAVGYLFWALSARDAGPAATGLGGSLLSAVSATHLVTSTGIVVGTLRLLAEATDARVRRAEAVRAGVATALLSVVGGLLLTTVVPRLVQSLAPAAEPSLAIALVVSVVATSTGLALDAVALAVGRTPIMLVRGAVMSTGRLLVFLLPGQTSLHDLIWSYALATVAADLLALALLRPRESLRHVPRALPEVWDRRRYFLGYHLTALGGAGAVYLLPVVVLTQLGPVQAGYFYPTWLLGGLFFTISPAVANAYLARSAAPGEPLHAQVRQAVVLIGALLSLPLLVVAVAPDLVLGALGPGYADRGRVLLWVLAVSALPDAVTNIAVAALRIRRRLAAAATLNASMSALTLLSAFPLLGLLGIPGAGVAWLVAQTAGALAVPLLLRRRARV</sequence>
<feature type="transmembrane region" description="Helical" evidence="6">
    <location>
        <begin position="60"/>
        <end position="82"/>
    </location>
</feature>
<evidence type="ECO:0000256" key="1">
    <source>
        <dbReference type="ARBA" id="ARBA00004651"/>
    </source>
</evidence>
<feature type="transmembrane region" description="Helical" evidence="6">
    <location>
        <begin position="261"/>
        <end position="280"/>
    </location>
</feature>
<keyword evidence="3 6" id="KW-0812">Transmembrane</keyword>
<evidence type="ECO:0000313" key="7">
    <source>
        <dbReference type="EMBL" id="SNS10288.1"/>
    </source>
</evidence>
<comment type="subcellular location">
    <subcellularLocation>
        <location evidence="1">Cell membrane</location>
        <topology evidence="1">Multi-pass membrane protein</topology>
    </subcellularLocation>
</comment>
<evidence type="ECO:0000256" key="6">
    <source>
        <dbReference type="SAM" id="Phobius"/>
    </source>
</evidence>
<feature type="transmembrane region" description="Helical" evidence="6">
    <location>
        <begin position="371"/>
        <end position="390"/>
    </location>
</feature>
<proteinExistence type="predicted"/>
<name>A0A239BS96_9ACTN</name>
<evidence type="ECO:0000256" key="5">
    <source>
        <dbReference type="ARBA" id="ARBA00023136"/>
    </source>
</evidence>
<feature type="transmembrane region" description="Helical" evidence="6">
    <location>
        <begin position="132"/>
        <end position="155"/>
    </location>
</feature>
<dbReference type="GO" id="GO:0005886">
    <property type="term" value="C:plasma membrane"/>
    <property type="evidence" value="ECO:0007669"/>
    <property type="project" value="UniProtKB-SubCell"/>
</dbReference>
<organism evidence="7 8">
    <name type="scientific">Geodermatophilus pulveris</name>
    <dbReference type="NCBI Taxonomy" id="1564159"/>
    <lineage>
        <taxon>Bacteria</taxon>
        <taxon>Bacillati</taxon>
        <taxon>Actinomycetota</taxon>
        <taxon>Actinomycetes</taxon>
        <taxon>Geodermatophilales</taxon>
        <taxon>Geodermatophilaceae</taxon>
        <taxon>Geodermatophilus</taxon>
    </lineage>
</organism>
<keyword evidence="5 6" id="KW-0472">Membrane</keyword>